<dbReference type="RefSeq" id="WP_207687309.1">
    <property type="nucleotide sequence ID" value="NZ_CP061799.1"/>
</dbReference>
<dbReference type="NCBIfam" id="TIGR00081">
    <property type="entry name" value="purC"/>
    <property type="match status" value="1"/>
</dbReference>
<dbReference type="GO" id="GO:0005737">
    <property type="term" value="C:cytoplasm"/>
    <property type="evidence" value="ECO:0007669"/>
    <property type="project" value="TreeGrafter"/>
</dbReference>
<evidence type="ECO:0000256" key="3">
    <source>
        <dbReference type="ARBA" id="ARBA00022598"/>
    </source>
</evidence>
<organism evidence="10 11">
    <name type="scientific">Desulfonema limicola</name>
    <dbReference type="NCBI Taxonomy" id="45656"/>
    <lineage>
        <taxon>Bacteria</taxon>
        <taxon>Pseudomonadati</taxon>
        <taxon>Thermodesulfobacteriota</taxon>
        <taxon>Desulfobacteria</taxon>
        <taxon>Desulfobacterales</taxon>
        <taxon>Desulfococcaceae</taxon>
        <taxon>Desulfonema</taxon>
    </lineage>
</organism>
<evidence type="ECO:0000259" key="9">
    <source>
        <dbReference type="Pfam" id="PF01259"/>
    </source>
</evidence>
<dbReference type="InterPro" id="IPR001636">
    <property type="entry name" value="SAICAR_synth"/>
</dbReference>
<gene>
    <name evidence="8 10" type="primary">purC</name>
    <name evidence="10" type="ORF">dnl_35780</name>
</gene>
<dbReference type="FunFam" id="3.30.470.20:FF:000015">
    <property type="entry name" value="Phosphoribosylaminoimidazole-succinocarboxamide synthase"/>
    <property type="match status" value="1"/>
</dbReference>
<evidence type="ECO:0000313" key="10">
    <source>
        <dbReference type="EMBL" id="QTA81247.1"/>
    </source>
</evidence>
<dbReference type="HAMAP" id="MF_00137">
    <property type="entry name" value="SAICAR_synth"/>
    <property type="match status" value="1"/>
</dbReference>
<dbReference type="CDD" id="cd01414">
    <property type="entry name" value="SAICAR_synt_Sc"/>
    <property type="match status" value="1"/>
</dbReference>
<keyword evidence="6 8" id="KW-0067">ATP-binding</keyword>
<dbReference type="Pfam" id="PF01259">
    <property type="entry name" value="SAICAR_synt"/>
    <property type="match status" value="1"/>
</dbReference>
<protein>
    <recommendedName>
        <fullName evidence="8">Phosphoribosylaminoimidazole-succinocarboxamide synthase</fullName>
        <ecNumber evidence="8">6.3.2.6</ecNumber>
    </recommendedName>
    <alternativeName>
        <fullName evidence="8">SAICAR synthetase</fullName>
    </alternativeName>
</protein>
<keyword evidence="5 8" id="KW-0658">Purine biosynthesis</keyword>
<dbReference type="InterPro" id="IPR018236">
    <property type="entry name" value="SAICAR_synthetase_CS"/>
</dbReference>
<dbReference type="NCBIfam" id="NF010568">
    <property type="entry name" value="PRK13961.1"/>
    <property type="match status" value="1"/>
</dbReference>
<evidence type="ECO:0000256" key="1">
    <source>
        <dbReference type="ARBA" id="ARBA00004672"/>
    </source>
</evidence>
<evidence type="ECO:0000256" key="2">
    <source>
        <dbReference type="ARBA" id="ARBA00010190"/>
    </source>
</evidence>
<dbReference type="EC" id="6.3.2.6" evidence="8"/>
<dbReference type="PANTHER" id="PTHR43700">
    <property type="entry name" value="PHOSPHORIBOSYLAMINOIMIDAZOLE-SUCCINOCARBOXAMIDE SYNTHASE"/>
    <property type="match status" value="1"/>
</dbReference>
<dbReference type="PROSITE" id="PS01057">
    <property type="entry name" value="SAICAR_SYNTHETASE_1"/>
    <property type="match status" value="1"/>
</dbReference>
<evidence type="ECO:0000256" key="4">
    <source>
        <dbReference type="ARBA" id="ARBA00022741"/>
    </source>
</evidence>
<reference evidence="10" key="1">
    <citation type="journal article" date="2021" name="Microb. Physiol.">
        <title>Proteogenomic Insights into the Physiology of Marine, Sulfate-Reducing, Filamentous Desulfonema limicola and Desulfonema magnum.</title>
        <authorList>
            <person name="Schnaars V."/>
            <person name="Wohlbrand L."/>
            <person name="Scheve S."/>
            <person name="Hinrichs C."/>
            <person name="Reinhardt R."/>
            <person name="Rabus R."/>
        </authorList>
    </citation>
    <scope>NUCLEOTIDE SEQUENCE</scope>
    <source>
        <strain evidence="10">5ac10</strain>
    </source>
</reference>
<keyword evidence="4 8" id="KW-0547">Nucleotide-binding</keyword>
<dbReference type="EMBL" id="CP061799">
    <property type="protein sequence ID" value="QTA81247.1"/>
    <property type="molecule type" value="Genomic_DNA"/>
</dbReference>
<dbReference type="InterPro" id="IPR028923">
    <property type="entry name" value="SAICAR_synt/ADE2_N"/>
</dbReference>
<proteinExistence type="inferred from homology"/>
<dbReference type="GO" id="GO:0006189">
    <property type="term" value="P:'de novo' IMP biosynthetic process"/>
    <property type="evidence" value="ECO:0007669"/>
    <property type="project" value="UniProtKB-UniRule"/>
</dbReference>
<feature type="domain" description="SAICAR synthetase/ADE2 N-terminal" evidence="9">
    <location>
        <begin position="16"/>
        <end position="267"/>
    </location>
</feature>
<evidence type="ECO:0000256" key="7">
    <source>
        <dbReference type="ARBA" id="ARBA00048475"/>
    </source>
</evidence>
<comment type="similarity">
    <text evidence="2 8">Belongs to the SAICAR synthetase family.</text>
</comment>
<evidence type="ECO:0000256" key="6">
    <source>
        <dbReference type="ARBA" id="ARBA00022840"/>
    </source>
</evidence>
<dbReference type="GO" id="GO:0005524">
    <property type="term" value="F:ATP binding"/>
    <property type="evidence" value="ECO:0007669"/>
    <property type="project" value="UniProtKB-KW"/>
</dbReference>
<evidence type="ECO:0000313" key="11">
    <source>
        <dbReference type="Proteomes" id="UP000663720"/>
    </source>
</evidence>
<dbReference type="PANTHER" id="PTHR43700:SF1">
    <property type="entry name" value="PHOSPHORIBOSYLAMINOIMIDAZOLE-SUCCINOCARBOXAMIDE SYNTHASE"/>
    <property type="match status" value="1"/>
</dbReference>
<dbReference type="SUPFAM" id="SSF56104">
    <property type="entry name" value="SAICAR synthase-like"/>
    <property type="match status" value="1"/>
</dbReference>
<dbReference type="Gene3D" id="3.30.470.20">
    <property type="entry name" value="ATP-grasp fold, B domain"/>
    <property type="match status" value="1"/>
</dbReference>
<name>A0A975B9D2_9BACT</name>
<evidence type="ECO:0000256" key="5">
    <source>
        <dbReference type="ARBA" id="ARBA00022755"/>
    </source>
</evidence>
<evidence type="ECO:0000256" key="8">
    <source>
        <dbReference type="HAMAP-Rule" id="MF_00137"/>
    </source>
</evidence>
<keyword evidence="11" id="KW-1185">Reference proteome</keyword>
<dbReference type="GO" id="GO:0004639">
    <property type="term" value="F:phosphoribosylaminoimidazolesuccinocarboxamide synthase activity"/>
    <property type="evidence" value="ECO:0007669"/>
    <property type="project" value="UniProtKB-UniRule"/>
</dbReference>
<sequence length="298" mass="33676">MEQAVIDTNFPGLNLLKKGKVRDVYDLGDSLLMVATDRISAFDVIMPEPVPGKGRVLNQFSMFWFEIMESIIDNHLISGDVNTYPESCRQYSEILKGRSMLVQKTKPLPIECVVRGYISGSGWNSYKKDKTVCGLPLPQGLKESDRLPEPIFTPSTKEEAGLHDINIDFEEAVKRVGKRLAEKVRDISLAVYKKGVELAAQKGIIIADTKFEFGLMGDKLILIDEVLTPDSSRFWPLDEYKPGGPQKSYDKQYLRDYLVSIKWNKKPPAPSIPENVIINTRNKYIEALNLLTGRSYDI</sequence>
<dbReference type="Gene3D" id="3.30.200.20">
    <property type="entry name" value="Phosphorylase Kinase, domain 1"/>
    <property type="match status" value="1"/>
</dbReference>
<dbReference type="PROSITE" id="PS01058">
    <property type="entry name" value="SAICAR_SYNTHETASE_2"/>
    <property type="match status" value="1"/>
</dbReference>
<dbReference type="Proteomes" id="UP000663720">
    <property type="component" value="Chromosome"/>
</dbReference>
<keyword evidence="3 8" id="KW-0436">Ligase</keyword>
<dbReference type="KEGG" id="dli:dnl_35780"/>
<comment type="catalytic activity">
    <reaction evidence="7 8">
        <text>5-amino-1-(5-phospho-D-ribosyl)imidazole-4-carboxylate + L-aspartate + ATP = (2S)-2-[5-amino-1-(5-phospho-beta-D-ribosyl)imidazole-4-carboxamido]succinate + ADP + phosphate + 2 H(+)</text>
        <dbReference type="Rhea" id="RHEA:22628"/>
        <dbReference type="ChEBI" id="CHEBI:15378"/>
        <dbReference type="ChEBI" id="CHEBI:29991"/>
        <dbReference type="ChEBI" id="CHEBI:30616"/>
        <dbReference type="ChEBI" id="CHEBI:43474"/>
        <dbReference type="ChEBI" id="CHEBI:58443"/>
        <dbReference type="ChEBI" id="CHEBI:77657"/>
        <dbReference type="ChEBI" id="CHEBI:456216"/>
        <dbReference type="EC" id="6.3.2.6"/>
    </reaction>
</comment>
<comment type="pathway">
    <text evidence="1 8">Purine metabolism; IMP biosynthesis via de novo pathway; 5-amino-1-(5-phospho-D-ribosyl)imidazole-4-carboxamide from 5-amino-1-(5-phospho-D-ribosyl)imidazole-4-carboxylate: step 1/2.</text>
</comment>
<dbReference type="AlphaFoldDB" id="A0A975B9D2"/>
<accession>A0A975B9D2</accession>